<evidence type="ECO:0000313" key="4">
    <source>
        <dbReference type="Proteomes" id="UP000285768"/>
    </source>
</evidence>
<organism evidence="3 4">
    <name type="scientific">Leucobacter muris</name>
    <dbReference type="NCBI Taxonomy" id="1935379"/>
    <lineage>
        <taxon>Bacteria</taxon>
        <taxon>Bacillati</taxon>
        <taxon>Actinomycetota</taxon>
        <taxon>Actinomycetes</taxon>
        <taxon>Micrococcales</taxon>
        <taxon>Microbacteriaceae</taxon>
        <taxon>Leucobacter</taxon>
    </lineage>
</organism>
<feature type="domain" description="HNH endonuclease 5" evidence="2">
    <location>
        <begin position="59"/>
        <end position="99"/>
    </location>
</feature>
<dbReference type="EMBL" id="CP035037">
    <property type="protein sequence ID" value="QAB17120.1"/>
    <property type="molecule type" value="Genomic_DNA"/>
</dbReference>
<feature type="region of interest" description="Disordered" evidence="1">
    <location>
        <begin position="90"/>
        <end position="113"/>
    </location>
</feature>
<sequence>MATSRTGTAKYKAWRTRTLHAAQQQGITHCPCKANCTHHAGRRCNVWLDYVVSRRPNSAEPDHIVPHALGGRETRDNGAVLCRRCNQSVGDKTTNRQRRTKQTVPTIRFGRAT</sequence>
<evidence type="ECO:0000259" key="2">
    <source>
        <dbReference type="Pfam" id="PF14279"/>
    </source>
</evidence>
<evidence type="ECO:0000313" key="3">
    <source>
        <dbReference type="EMBL" id="QAB17120.1"/>
    </source>
</evidence>
<accession>A0ABX5QDI1</accession>
<reference evidence="3 4" key="1">
    <citation type="submission" date="2019-01" db="EMBL/GenBank/DDBJ databases">
        <title>Leucobacter muris sp. nov. isolated from the nose of a laboratory mouse.</title>
        <authorList>
            <person name="Benga L."/>
            <person name="Sproeer C."/>
            <person name="Schumann P."/>
            <person name="Verbarg S."/>
            <person name="Bunk B."/>
            <person name="Engelhardt E."/>
            <person name="Benten P.M."/>
            <person name="Sager M."/>
        </authorList>
    </citation>
    <scope>NUCLEOTIDE SEQUENCE [LARGE SCALE GENOMIC DNA]</scope>
    <source>
        <strain evidence="3 4">DSM 101948</strain>
    </source>
</reference>
<dbReference type="Proteomes" id="UP000285768">
    <property type="component" value="Chromosome"/>
</dbReference>
<evidence type="ECO:0000256" key="1">
    <source>
        <dbReference type="SAM" id="MobiDB-lite"/>
    </source>
</evidence>
<dbReference type="Pfam" id="PF14279">
    <property type="entry name" value="HNH_5"/>
    <property type="match status" value="1"/>
</dbReference>
<keyword evidence="4" id="KW-1185">Reference proteome</keyword>
<name>A0ABX5QDI1_9MICO</name>
<proteinExistence type="predicted"/>
<dbReference type="InterPro" id="IPR029471">
    <property type="entry name" value="HNH_5"/>
</dbReference>
<dbReference type="RefSeq" id="WP_128386369.1">
    <property type="nucleotide sequence ID" value="NZ_CP035037.1"/>
</dbReference>
<dbReference type="InterPro" id="IPR003615">
    <property type="entry name" value="HNH_nuc"/>
</dbReference>
<dbReference type="CDD" id="cd00085">
    <property type="entry name" value="HNHc"/>
    <property type="match status" value="1"/>
</dbReference>
<protein>
    <recommendedName>
        <fullName evidence="2">HNH endonuclease 5 domain-containing protein</fullName>
    </recommendedName>
</protein>
<dbReference type="Gene3D" id="1.10.30.50">
    <property type="match status" value="1"/>
</dbReference>
<gene>
    <name evidence="3" type="ORF">Leucomu_03565</name>
</gene>